<dbReference type="InterPro" id="IPR036322">
    <property type="entry name" value="WD40_repeat_dom_sf"/>
</dbReference>
<dbReference type="InterPro" id="IPR015505">
    <property type="entry name" value="Coronin"/>
</dbReference>
<organism evidence="12 13">
    <name type="scientific">Mola mola</name>
    <name type="common">Ocean sunfish</name>
    <name type="synonym">Tetraodon mola</name>
    <dbReference type="NCBI Taxonomy" id="94237"/>
    <lineage>
        <taxon>Eukaryota</taxon>
        <taxon>Metazoa</taxon>
        <taxon>Chordata</taxon>
        <taxon>Craniata</taxon>
        <taxon>Vertebrata</taxon>
        <taxon>Euteleostomi</taxon>
        <taxon>Actinopterygii</taxon>
        <taxon>Neopterygii</taxon>
        <taxon>Teleostei</taxon>
        <taxon>Neoteleostei</taxon>
        <taxon>Acanthomorphata</taxon>
        <taxon>Eupercaria</taxon>
        <taxon>Tetraodontiformes</taxon>
        <taxon>Molidae</taxon>
        <taxon>Mola</taxon>
    </lineage>
</organism>
<feature type="compositionally biased region" description="Low complexity" evidence="10">
    <location>
        <begin position="152"/>
        <end position="190"/>
    </location>
</feature>
<keyword evidence="3" id="KW-0963">Cytoplasm</keyword>
<dbReference type="Pfam" id="PF08953">
    <property type="entry name" value="DUF1899"/>
    <property type="match status" value="1"/>
</dbReference>
<reference evidence="12" key="2">
    <citation type="submission" date="2025-09" db="UniProtKB">
        <authorList>
            <consortium name="Ensembl"/>
        </authorList>
    </citation>
    <scope>IDENTIFICATION</scope>
</reference>
<evidence type="ECO:0000313" key="13">
    <source>
        <dbReference type="Proteomes" id="UP000261620"/>
    </source>
</evidence>
<evidence type="ECO:0000256" key="9">
    <source>
        <dbReference type="RuleBase" id="RU280818"/>
    </source>
</evidence>
<dbReference type="SUPFAM" id="SSF50978">
    <property type="entry name" value="WD40 repeat-like"/>
    <property type="match status" value="1"/>
</dbReference>
<comment type="function">
    <text evidence="7">F-actin regulator involved in anterograde Golgi to endosome transport: upon ubiquitination via 'Lys-33'-linked ubiquitin chains by the BCR(KLHL20) E3 ubiquitin ligase complex, interacts with EPS15 and localizes to the trans-Golgi network, where it promotes actin polymerization, thereby facilitating post-Golgi trafficking. May play a role in the maintenance of the Golgi apparatus morphology.</text>
</comment>
<dbReference type="Ensembl" id="ENSMMOT00000018774.1">
    <property type="protein sequence ID" value="ENSMMOP00000018474.1"/>
    <property type="gene ID" value="ENSMMOG00000013986.1"/>
</dbReference>
<accession>A0A3Q3X8K6</accession>
<dbReference type="InterPro" id="IPR019775">
    <property type="entry name" value="WD40_repeat_CS"/>
</dbReference>
<sequence>TLIPVFDDDTDLLILAGMGDKVVDCFEVSTAEPFLSQSHCLTDTSTRGVAMVPKLALDVMSCEVIRVLQLTDSCIVPISYQVPRKGQEFHEDLYPDTAGTTAAMSAEEWWQGGNKQVERVSLNPDKRPKPKATPTKETSAKKKLASGDSKESTSTSPLSTPSSSEASSRSPSSTSGLSSGFLSSPSPSQSAKAIHGLLTTSKFRHIQGSVMHRDTHITNLRGLNLTTPGECDGFCVNRQRVAVPLSTAGGQIAIFERSQPGRLQDTALPTIQNSVSVVDFSWDPFNTHRLAVGDDAKIRVWQVPEGGMTDTLTEPELILQHTEKIYSIRFHPLASGLLVSSSYDLTVRLWNLESGDEVKVLTGHQDQVFGMAWSPDGKLLATVCKDGKIRIYDPRKSTAPVQEGPGPDGHRGARVVWVCEGKFLLASGFDRSERGIYLYSADALSSGAITNVHIDISPSTLIPFYDPDTSLVILTGKGDTKVLIYEVLADEPYFLECSSFSSPEPHKSLQGLAFLPKTECNVRNVEVAVALMLTKSTIEPVGFRVPRVKLQKEFFQDDVYSDTAVCWEPALTASAWLSGSNGQHRKISLRPKDMTPSVSEAPKEAPVRKYLPSSVYLEEKTDEQKKEELLSAMVAKLGNMDDPLPQESFEGVDEDEW</sequence>
<evidence type="ECO:0000256" key="2">
    <source>
        <dbReference type="ARBA" id="ARBA00009482"/>
    </source>
</evidence>
<evidence type="ECO:0000256" key="8">
    <source>
        <dbReference type="PROSITE-ProRule" id="PRU00221"/>
    </source>
</evidence>
<dbReference type="OMA" id="MGENSCA"/>
<dbReference type="Pfam" id="PF00400">
    <property type="entry name" value="WD40"/>
    <property type="match status" value="2"/>
</dbReference>
<name>A0A3Q3X8K6_MOLML</name>
<feature type="repeat" description="WD" evidence="8">
    <location>
        <begin position="318"/>
        <end position="360"/>
    </location>
</feature>
<keyword evidence="4 8" id="KW-0853">WD repeat</keyword>
<feature type="region of interest" description="Disordered" evidence="10">
    <location>
        <begin position="637"/>
        <end position="657"/>
    </location>
</feature>
<dbReference type="InterPro" id="IPR001680">
    <property type="entry name" value="WD40_rpt"/>
</dbReference>
<dbReference type="SMART" id="SM00320">
    <property type="entry name" value="WD40"/>
    <property type="match status" value="4"/>
</dbReference>
<evidence type="ECO:0000313" key="12">
    <source>
        <dbReference type="Ensembl" id="ENSMMOP00000018474.1"/>
    </source>
</evidence>
<dbReference type="PROSITE" id="PS50082">
    <property type="entry name" value="WD_REPEATS_2"/>
    <property type="match status" value="2"/>
</dbReference>
<dbReference type="PROSITE" id="PS50294">
    <property type="entry name" value="WD_REPEATS_REGION"/>
    <property type="match status" value="2"/>
</dbReference>
<feature type="domain" description="DUF1899" evidence="11">
    <location>
        <begin position="196"/>
        <end position="261"/>
    </location>
</feature>
<evidence type="ECO:0000256" key="3">
    <source>
        <dbReference type="ARBA" id="ARBA00022490"/>
    </source>
</evidence>
<evidence type="ECO:0000256" key="10">
    <source>
        <dbReference type="SAM" id="MobiDB-lite"/>
    </source>
</evidence>
<dbReference type="Proteomes" id="UP000261620">
    <property type="component" value="Unplaced"/>
</dbReference>
<dbReference type="STRING" id="94237.ENSMMOP00000018474"/>
<dbReference type="FunFam" id="2.130.10.10:FF:000076">
    <property type="entry name" value="Coronin"/>
    <property type="match status" value="1"/>
</dbReference>
<feature type="region of interest" description="Disordered" evidence="10">
    <location>
        <begin position="117"/>
        <end position="192"/>
    </location>
</feature>
<dbReference type="GO" id="GO:0003779">
    <property type="term" value="F:actin binding"/>
    <property type="evidence" value="ECO:0007669"/>
    <property type="project" value="UniProtKB-KW"/>
</dbReference>
<protein>
    <recommendedName>
        <fullName evidence="9">Coronin</fullName>
    </recommendedName>
</protein>
<dbReference type="PANTHER" id="PTHR10856:SF20">
    <property type="entry name" value="CORONIN-7"/>
    <property type="match status" value="1"/>
</dbReference>
<dbReference type="AlphaFoldDB" id="A0A3Q3X8K6"/>
<dbReference type="GO" id="GO:0030036">
    <property type="term" value="P:actin cytoskeleton organization"/>
    <property type="evidence" value="ECO:0007669"/>
    <property type="project" value="UniProtKB-ARBA"/>
</dbReference>
<dbReference type="InterPro" id="IPR015048">
    <property type="entry name" value="DUF1899"/>
</dbReference>
<evidence type="ECO:0000256" key="5">
    <source>
        <dbReference type="ARBA" id="ARBA00022737"/>
    </source>
</evidence>
<comment type="subcellular location">
    <subcellularLocation>
        <location evidence="1">Cytoplasm</location>
    </subcellularLocation>
</comment>
<evidence type="ECO:0000259" key="11">
    <source>
        <dbReference type="SMART" id="SM01166"/>
    </source>
</evidence>
<evidence type="ECO:0000256" key="7">
    <source>
        <dbReference type="ARBA" id="ARBA00024838"/>
    </source>
</evidence>
<dbReference type="InterPro" id="IPR015943">
    <property type="entry name" value="WD40/YVTN_repeat-like_dom_sf"/>
</dbReference>
<dbReference type="Gene3D" id="2.130.10.10">
    <property type="entry name" value="YVTN repeat-like/Quinoprotein amine dehydrogenase"/>
    <property type="match status" value="2"/>
</dbReference>
<keyword evidence="5 9" id="KW-0677">Repeat</keyword>
<dbReference type="SMART" id="SM01166">
    <property type="entry name" value="DUF1899"/>
    <property type="match status" value="1"/>
</dbReference>
<keyword evidence="6" id="KW-0009">Actin-binding</keyword>
<proteinExistence type="inferred from homology"/>
<reference evidence="12" key="1">
    <citation type="submission" date="2025-08" db="UniProtKB">
        <authorList>
            <consortium name="Ensembl"/>
        </authorList>
    </citation>
    <scope>IDENTIFICATION</scope>
</reference>
<feature type="repeat" description="WD" evidence="8">
    <location>
        <begin position="361"/>
        <end position="393"/>
    </location>
</feature>
<dbReference type="Pfam" id="PF16300">
    <property type="entry name" value="WD40_4"/>
    <property type="match status" value="2"/>
</dbReference>
<dbReference type="GO" id="GO:0005737">
    <property type="term" value="C:cytoplasm"/>
    <property type="evidence" value="ECO:0007669"/>
    <property type="project" value="UniProtKB-SubCell"/>
</dbReference>
<keyword evidence="13" id="KW-1185">Reference proteome</keyword>
<dbReference type="SMART" id="SM01167">
    <property type="entry name" value="DUF1900"/>
    <property type="match status" value="2"/>
</dbReference>
<evidence type="ECO:0000256" key="1">
    <source>
        <dbReference type="ARBA" id="ARBA00004496"/>
    </source>
</evidence>
<evidence type="ECO:0000256" key="4">
    <source>
        <dbReference type="ARBA" id="ARBA00022574"/>
    </source>
</evidence>
<evidence type="ECO:0000256" key="6">
    <source>
        <dbReference type="ARBA" id="ARBA00023203"/>
    </source>
</evidence>
<dbReference type="PANTHER" id="PTHR10856">
    <property type="entry name" value="CORONIN"/>
    <property type="match status" value="1"/>
</dbReference>
<comment type="similarity">
    <text evidence="2 9">Belongs to the WD repeat coronin family.</text>
</comment>
<dbReference type="PROSITE" id="PS00678">
    <property type="entry name" value="WD_REPEATS_1"/>
    <property type="match status" value="1"/>
</dbReference>